<sequence>MPRLAFASLSLAPLLLAAQPAAAQGADFYVMQYNFGVRDLNKELDEIQRLRERMSEERDFGAGCKLLGSSIYHLGEAKRLLVRIAEYADKLGETGDYNAAVEKHNALLEILPVQEADYARLCANR</sequence>
<feature type="chain" id="PRO_5045497285" description="Tetratricopeptide repeat protein" evidence="1">
    <location>
        <begin position="24"/>
        <end position="125"/>
    </location>
</feature>
<dbReference type="Proteomes" id="UP001596977">
    <property type="component" value="Unassembled WGS sequence"/>
</dbReference>
<evidence type="ECO:0000313" key="3">
    <source>
        <dbReference type="Proteomes" id="UP001596977"/>
    </source>
</evidence>
<gene>
    <name evidence="2" type="ORF">ACFQ1E_03825</name>
</gene>
<evidence type="ECO:0000256" key="1">
    <source>
        <dbReference type="SAM" id="SignalP"/>
    </source>
</evidence>
<organism evidence="2 3">
    <name type="scientific">Sphingomonas canadensis</name>
    <dbReference type="NCBI Taxonomy" id="1219257"/>
    <lineage>
        <taxon>Bacteria</taxon>
        <taxon>Pseudomonadati</taxon>
        <taxon>Pseudomonadota</taxon>
        <taxon>Alphaproteobacteria</taxon>
        <taxon>Sphingomonadales</taxon>
        <taxon>Sphingomonadaceae</taxon>
        <taxon>Sphingomonas</taxon>
    </lineage>
</organism>
<accession>A0ABW3H2U5</accession>
<evidence type="ECO:0008006" key="4">
    <source>
        <dbReference type="Google" id="ProtNLM"/>
    </source>
</evidence>
<keyword evidence="1" id="KW-0732">Signal</keyword>
<protein>
    <recommendedName>
        <fullName evidence="4">Tetratricopeptide repeat protein</fullName>
    </recommendedName>
</protein>
<feature type="signal peptide" evidence="1">
    <location>
        <begin position="1"/>
        <end position="23"/>
    </location>
</feature>
<dbReference type="RefSeq" id="WP_264942297.1">
    <property type="nucleotide sequence ID" value="NZ_JAPDRA010000001.1"/>
</dbReference>
<proteinExistence type="predicted"/>
<comment type="caution">
    <text evidence="2">The sequence shown here is derived from an EMBL/GenBank/DDBJ whole genome shotgun (WGS) entry which is preliminary data.</text>
</comment>
<evidence type="ECO:0000313" key="2">
    <source>
        <dbReference type="EMBL" id="MFD0945462.1"/>
    </source>
</evidence>
<keyword evidence="3" id="KW-1185">Reference proteome</keyword>
<name>A0ABW3H2U5_9SPHN</name>
<dbReference type="EMBL" id="JBHTJG010000001">
    <property type="protein sequence ID" value="MFD0945462.1"/>
    <property type="molecule type" value="Genomic_DNA"/>
</dbReference>
<reference evidence="3" key="1">
    <citation type="journal article" date="2019" name="Int. J. Syst. Evol. Microbiol.">
        <title>The Global Catalogue of Microorganisms (GCM) 10K type strain sequencing project: providing services to taxonomists for standard genome sequencing and annotation.</title>
        <authorList>
            <consortium name="The Broad Institute Genomics Platform"/>
            <consortium name="The Broad Institute Genome Sequencing Center for Infectious Disease"/>
            <person name="Wu L."/>
            <person name="Ma J."/>
        </authorList>
    </citation>
    <scope>NUCLEOTIDE SEQUENCE [LARGE SCALE GENOMIC DNA]</scope>
    <source>
        <strain evidence="3">CCUG 62982</strain>
    </source>
</reference>